<dbReference type="Gene3D" id="1.10.20.60">
    <property type="entry name" value="Glu-tRNAGln amidotransferase C subunit, N-terminal domain"/>
    <property type="match status" value="1"/>
</dbReference>
<evidence type="ECO:0000256" key="1">
    <source>
        <dbReference type="HAMAP-Rule" id="MF_00122"/>
    </source>
</evidence>
<dbReference type="EC" id="6.3.5.-" evidence="1"/>
<dbReference type="NCBIfam" id="TIGR00135">
    <property type="entry name" value="gatC"/>
    <property type="match status" value="1"/>
</dbReference>
<comment type="function">
    <text evidence="1">Allows the formation of correctly charged Asn-tRNA(Asn) or Gln-tRNA(Gln) through the transamidation of misacylated Asp-tRNA(Asn) or Glu-tRNA(Gln) in organisms which lack either or both of asparaginyl-tRNA or glutaminyl-tRNA synthetases. The reaction takes place in the presence of glutamine and ATP through an activated phospho-Asp-tRNA(Asn) or phospho-Glu-tRNA(Gln).</text>
</comment>
<gene>
    <name evidence="1 2" type="primary">gatC</name>
    <name evidence="2" type="ORF">GCM10007907_13120</name>
</gene>
<keyword evidence="1" id="KW-0436">Ligase</keyword>
<dbReference type="InterPro" id="IPR003837">
    <property type="entry name" value="GatC"/>
</dbReference>
<keyword evidence="1" id="KW-0648">Protein biosynthesis</keyword>
<dbReference type="Pfam" id="PF02686">
    <property type="entry name" value="GatC"/>
    <property type="match status" value="1"/>
</dbReference>
<sequence>MSLTQADVRRIARLARLQVNDTEVAEVEQKLNGIFGLIEQLKAIDTEGVEPMSHARDVALRLREDVATETNRRAAFQAVAPAVEDGLYLVPKVIE</sequence>
<organism evidence="2 3">
    <name type="scientific">Chitinimonas prasina</name>
    <dbReference type="NCBI Taxonomy" id="1434937"/>
    <lineage>
        <taxon>Bacteria</taxon>
        <taxon>Pseudomonadati</taxon>
        <taxon>Pseudomonadota</taxon>
        <taxon>Betaproteobacteria</taxon>
        <taxon>Neisseriales</taxon>
        <taxon>Chitinibacteraceae</taxon>
        <taxon>Chitinimonas</taxon>
    </lineage>
</organism>
<comment type="catalytic activity">
    <reaction evidence="1">
        <text>L-glutamyl-tRNA(Gln) + L-glutamine + ATP + H2O = L-glutaminyl-tRNA(Gln) + L-glutamate + ADP + phosphate + H(+)</text>
        <dbReference type="Rhea" id="RHEA:17521"/>
        <dbReference type="Rhea" id="RHEA-COMP:9681"/>
        <dbReference type="Rhea" id="RHEA-COMP:9684"/>
        <dbReference type="ChEBI" id="CHEBI:15377"/>
        <dbReference type="ChEBI" id="CHEBI:15378"/>
        <dbReference type="ChEBI" id="CHEBI:29985"/>
        <dbReference type="ChEBI" id="CHEBI:30616"/>
        <dbReference type="ChEBI" id="CHEBI:43474"/>
        <dbReference type="ChEBI" id="CHEBI:58359"/>
        <dbReference type="ChEBI" id="CHEBI:78520"/>
        <dbReference type="ChEBI" id="CHEBI:78521"/>
        <dbReference type="ChEBI" id="CHEBI:456216"/>
    </reaction>
</comment>
<dbReference type="EMBL" id="BSOG01000001">
    <property type="protein sequence ID" value="GLR12522.1"/>
    <property type="molecule type" value="Genomic_DNA"/>
</dbReference>
<reference evidence="3" key="1">
    <citation type="journal article" date="2019" name="Int. J. Syst. Evol. Microbiol.">
        <title>The Global Catalogue of Microorganisms (GCM) 10K type strain sequencing project: providing services to taxonomists for standard genome sequencing and annotation.</title>
        <authorList>
            <consortium name="The Broad Institute Genomics Platform"/>
            <consortium name="The Broad Institute Genome Sequencing Center for Infectious Disease"/>
            <person name="Wu L."/>
            <person name="Ma J."/>
        </authorList>
    </citation>
    <scope>NUCLEOTIDE SEQUENCE [LARGE SCALE GENOMIC DNA]</scope>
    <source>
        <strain evidence="3">NBRC 110044</strain>
    </source>
</reference>
<keyword evidence="1" id="KW-0547">Nucleotide-binding</keyword>
<evidence type="ECO:0000313" key="2">
    <source>
        <dbReference type="EMBL" id="GLR12522.1"/>
    </source>
</evidence>
<dbReference type="HAMAP" id="MF_00122">
    <property type="entry name" value="GatC"/>
    <property type="match status" value="1"/>
</dbReference>
<dbReference type="RefSeq" id="WP_284195643.1">
    <property type="nucleotide sequence ID" value="NZ_BSOG01000001.1"/>
</dbReference>
<dbReference type="PANTHER" id="PTHR15004">
    <property type="entry name" value="GLUTAMYL-TRNA(GLN) AMIDOTRANSFERASE SUBUNIT C, MITOCHONDRIAL"/>
    <property type="match status" value="1"/>
</dbReference>
<comment type="catalytic activity">
    <reaction evidence="1">
        <text>L-aspartyl-tRNA(Asn) + L-glutamine + ATP + H2O = L-asparaginyl-tRNA(Asn) + L-glutamate + ADP + phosphate + 2 H(+)</text>
        <dbReference type="Rhea" id="RHEA:14513"/>
        <dbReference type="Rhea" id="RHEA-COMP:9674"/>
        <dbReference type="Rhea" id="RHEA-COMP:9677"/>
        <dbReference type="ChEBI" id="CHEBI:15377"/>
        <dbReference type="ChEBI" id="CHEBI:15378"/>
        <dbReference type="ChEBI" id="CHEBI:29985"/>
        <dbReference type="ChEBI" id="CHEBI:30616"/>
        <dbReference type="ChEBI" id="CHEBI:43474"/>
        <dbReference type="ChEBI" id="CHEBI:58359"/>
        <dbReference type="ChEBI" id="CHEBI:78515"/>
        <dbReference type="ChEBI" id="CHEBI:78516"/>
        <dbReference type="ChEBI" id="CHEBI:456216"/>
    </reaction>
</comment>
<dbReference type="InterPro" id="IPR036113">
    <property type="entry name" value="Asp/Glu-ADT_sf_sub_c"/>
</dbReference>
<evidence type="ECO:0000313" key="3">
    <source>
        <dbReference type="Proteomes" id="UP001156706"/>
    </source>
</evidence>
<protein>
    <recommendedName>
        <fullName evidence="1">Aspartyl/glutamyl-tRNA(Asn/Gln) amidotransferase subunit C</fullName>
        <shortName evidence="1">Asp/Glu-ADT subunit C</shortName>
        <ecNumber evidence="1">6.3.5.-</ecNumber>
    </recommendedName>
</protein>
<accession>A0ABQ5YFV8</accession>
<dbReference type="PANTHER" id="PTHR15004:SF0">
    <property type="entry name" value="GLUTAMYL-TRNA(GLN) AMIDOTRANSFERASE SUBUNIT C, MITOCHONDRIAL"/>
    <property type="match status" value="1"/>
</dbReference>
<keyword evidence="1" id="KW-0067">ATP-binding</keyword>
<comment type="similarity">
    <text evidence="1">Belongs to the GatC family.</text>
</comment>
<proteinExistence type="inferred from homology"/>
<name>A0ABQ5YFV8_9NEIS</name>
<comment type="caution">
    <text evidence="2">The sequence shown here is derived from an EMBL/GenBank/DDBJ whole genome shotgun (WGS) entry which is preliminary data.</text>
</comment>
<dbReference type="SUPFAM" id="SSF141000">
    <property type="entry name" value="Glu-tRNAGln amidotransferase C subunit"/>
    <property type="match status" value="1"/>
</dbReference>
<keyword evidence="3" id="KW-1185">Reference proteome</keyword>
<dbReference type="Proteomes" id="UP001156706">
    <property type="component" value="Unassembled WGS sequence"/>
</dbReference>
<comment type="subunit">
    <text evidence="1">Heterotrimer of A, B and C subunits.</text>
</comment>